<dbReference type="EMBL" id="MU157955">
    <property type="protein sequence ID" value="KAF9522220.1"/>
    <property type="molecule type" value="Genomic_DNA"/>
</dbReference>
<evidence type="ECO:0000313" key="2">
    <source>
        <dbReference type="Proteomes" id="UP000807306"/>
    </source>
</evidence>
<evidence type="ECO:0000313" key="1">
    <source>
        <dbReference type="EMBL" id="KAF9522220.1"/>
    </source>
</evidence>
<sequence>MVLRRNILSRQNGQDRCRVLLTLLSGLYDILTHATDYSLKHCYQSTARQIYYHKKVMVYRGSTVSEDYTVLSRDVPW</sequence>
<organism evidence="1 2">
    <name type="scientific">Crepidotus variabilis</name>
    <dbReference type="NCBI Taxonomy" id="179855"/>
    <lineage>
        <taxon>Eukaryota</taxon>
        <taxon>Fungi</taxon>
        <taxon>Dikarya</taxon>
        <taxon>Basidiomycota</taxon>
        <taxon>Agaricomycotina</taxon>
        <taxon>Agaricomycetes</taxon>
        <taxon>Agaricomycetidae</taxon>
        <taxon>Agaricales</taxon>
        <taxon>Agaricineae</taxon>
        <taxon>Crepidotaceae</taxon>
        <taxon>Crepidotus</taxon>
    </lineage>
</organism>
<keyword evidence="2" id="KW-1185">Reference proteome</keyword>
<dbReference type="Proteomes" id="UP000807306">
    <property type="component" value="Unassembled WGS sequence"/>
</dbReference>
<protein>
    <submittedName>
        <fullName evidence="1">Uncharacterized protein</fullName>
    </submittedName>
</protein>
<name>A0A9P6E498_9AGAR</name>
<accession>A0A9P6E498</accession>
<proteinExistence type="predicted"/>
<dbReference type="AlphaFoldDB" id="A0A9P6E498"/>
<gene>
    <name evidence="1" type="ORF">CPB83DRAFT_864791</name>
</gene>
<comment type="caution">
    <text evidence="1">The sequence shown here is derived from an EMBL/GenBank/DDBJ whole genome shotgun (WGS) entry which is preliminary data.</text>
</comment>
<feature type="non-terminal residue" evidence="1">
    <location>
        <position position="1"/>
    </location>
</feature>
<reference evidence="1" key="1">
    <citation type="submission" date="2020-11" db="EMBL/GenBank/DDBJ databases">
        <authorList>
            <consortium name="DOE Joint Genome Institute"/>
            <person name="Ahrendt S."/>
            <person name="Riley R."/>
            <person name="Andreopoulos W."/>
            <person name="Labutti K."/>
            <person name="Pangilinan J."/>
            <person name="Ruiz-Duenas F.J."/>
            <person name="Barrasa J.M."/>
            <person name="Sanchez-Garcia M."/>
            <person name="Camarero S."/>
            <person name="Miyauchi S."/>
            <person name="Serrano A."/>
            <person name="Linde D."/>
            <person name="Babiker R."/>
            <person name="Drula E."/>
            <person name="Ayuso-Fernandez I."/>
            <person name="Pacheco R."/>
            <person name="Padilla G."/>
            <person name="Ferreira P."/>
            <person name="Barriuso J."/>
            <person name="Kellner H."/>
            <person name="Castanera R."/>
            <person name="Alfaro M."/>
            <person name="Ramirez L."/>
            <person name="Pisabarro A.G."/>
            <person name="Kuo A."/>
            <person name="Tritt A."/>
            <person name="Lipzen A."/>
            <person name="He G."/>
            <person name="Yan M."/>
            <person name="Ng V."/>
            <person name="Cullen D."/>
            <person name="Martin F."/>
            <person name="Rosso M.-N."/>
            <person name="Henrissat B."/>
            <person name="Hibbett D."/>
            <person name="Martinez A.T."/>
            <person name="Grigoriev I.V."/>
        </authorList>
    </citation>
    <scope>NUCLEOTIDE SEQUENCE</scope>
    <source>
        <strain evidence="1">CBS 506.95</strain>
    </source>
</reference>